<dbReference type="Proteomes" id="UP000265520">
    <property type="component" value="Unassembled WGS sequence"/>
</dbReference>
<keyword evidence="2" id="KW-1185">Reference proteome</keyword>
<dbReference type="AlphaFoldDB" id="A0A392PG78"/>
<comment type="caution">
    <text evidence="1">The sequence shown here is derived from an EMBL/GenBank/DDBJ whole genome shotgun (WGS) entry which is preliminary data.</text>
</comment>
<dbReference type="EMBL" id="LXQA010076383">
    <property type="protein sequence ID" value="MCI10480.1"/>
    <property type="molecule type" value="Genomic_DNA"/>
</dbReference>
<evidence type="ECO:0000313" key="2">
    <source>
        <dbReference type="Proteomes" id="UP000265520"/>
    </source>
</evidence>
<proteinExistence type="predicted"/>
<name>A0A392PG78_9FABA</name>
<sequence>TDPLARLQSGLKFGKISRDRRGLLELKEFTTRIVVSRRSEAQFNRLQKLQPRMNLTVAKHPLVPGKRSTVERK</sequence>
<organism evidence="1 2">
    <name type="scientific">Trifolium medium</name>
    <dbReference type="NCBI Taxonomy" id="97028"/>
    <lineage>
        <taxon>Eukaryota</taxon>
        <taxon>Viridiplantae</taxon>
        <taxon>Streptophyta</taxon>
        <taxon>Embryophyta</taxon>
        <taxon>Tracheophyta</taxon>
        <taxon>Spermatophyta</taxon>
        <taxon>Magnoliopsida</taxon>
        <taxon>eudicotyledons</taxon>
        <taxon>Gunneridae</taxon>
        <taxon>Pentapetalae</taxon>
        <taxon>rosids</taxon>
        <taxon>fabids</taxon>
        <taxon>Fabales</taxon>
        <taxon>Fabaceae</taxon>
        <taxon>Papilionoideae</taxon>
        <taxon>50 kb inversion clade</taxon>
        <taxon>NPAAA clade</taxon>
        <taxon>Hologalegina</taxon>
        <taxon>IRL clade</taxon>
        <taxon>Trifolieae</taxon>
        <taxon>Trifolium</taxon>
    </lineage>
</organism>
<accession>A0A392PG78</accession>
<reference evidence="1 2" key="1">
    <citation type="journal article" date="2018" name="Front. Plant Sci.">
        <title>Red Clover (Trifolium pratense) and Zigzag Clover (T. medium) - A Picture of Genomic Similarities and Differences.</title>
        <authorList>
            <person name="Dluhosova J."/>
            <person name="Istvanek J."/>
            <person name="Nedelnik J."/>
            <person name="Repkova J."/>
        </authorList>
    </citation>
    <scope>NUCLEOTIDE SEQUENCE [LARGE SCALE GENOMIC DNA]</scope>
    <source>
        <strain evidence="2">cv. 10/8</strain>
        <tissue evidence="1">Leaf</tissue>
    </source>
</reference>
<evidence type="ECO:0000313" key="1">
    <source>
        <dbReference type="EMBL" id="MCI10480.1"/>
    </source>
</evidence>
<protein>
    <submittedName>
        <fullName evidence="1">Uncharacterized protein</fullName>
    </submittedName>
</protein>
<feature type="non-terminal residue" evidence="1">
    <location>
        <position position="1"/>
    </location>
</feature>